<dbReference type="InterPro" id="IPR011519">
    <property type="entry name" value="UnbV_ASPIC"/>
</dbReference>
<dbReference type="Pfam" id="PF07593">
    <property type="entry name" value="UnbV_ASPIC"/>
    <property type="match status" value="1"/>
</dbReference>
<dbReference type="InterPro" id="IPR027039">
    <property type="entry name" value="Crtac1"/>
</dbReference>
<feature type="domain" description="ASPIC/UnbV" evidence="2">
    <location>
        <begin position="48"/>
        <end position="112"/>
    </location>
</feature>
<keyword evidence="4" id="KW-1185">Reference proteome</keyword>
<dbReference type="InterPro" id="IPR028994">
    <property type="entry name" value="Integrin_alpha_N"/>
</dbReference>
<evidence type="ECO:0000313" key="4">
    <source>
        <dbReference type="Proteomes" id="UP001059209"/>
    </source>
</evidence>
<dbReference type="RefSeq" id="WP_260572503.1">
    <property type="nucleotide sequence ID" value="NZ_CP104205.1"/>
</dbReference>
<gene>
    <name evidence="3" type="ORF">NYZ99_17535</name>
</gene>
<dbReference type="Proteomes" id="UP001059209">
    <property type="component" value="Chromosome"/>
</dbReference>
<dbReference type="PANTHER" id="PTHR16026:SF0">
    <property type="entry name" value="CARTILAGE ACIDIC PROTEIN 1"/>
    <property type="match status" value="1"/>
</dbReference>
<organism evidence="3 4">
    <name type="scientific">Maribacter litopenaei</name>
    <dbReference type="NCBI Taxonomy" id="2976127"/>
    <lineage>
        <taxon>Bacteria</taxon>
        <taxon>Pseudomonadati</taxon>
        <taxon>Bacteroidota</taxon>
        <taxon>Flavobacteriia</taxon>
        <taxon>Flavobacteriales</taxon>
        <taxon>Flavobacteriaceae</taxon>
        <taxon>Maribacter</taxon>
    </lineage>
</organism>
<accession>A0ABY5Y841</accession>
<keyword evidence="1" id="KW-0732">Signal</keyword>
<dbReference type="Gene3D" id="2.130.10.130">
    <property type="entry name" value="Integrin alpha, N-terminal"/>
    <property type="match status" value="2"/>
</dbReference>
<dbReference type="InterPro" id="IPR013517">
    <property type="entry name" value="FG-GAP"/>
</dbReference>
<dbReference type="EMBL" id="CP104205">
    <property type="protein sequence ID" value="UWX54645.1"/>
    <property type="molecule type" value="Genomic_DNA"/>
</dbReference>
<evidence type="ECO:0000256" key="1">
    <source>
        <dbReference type="ARBA" id="ARBA00022729"/>
    </source>
</evidence>
<protein>
    <submittedName>
        <fullName evidence="3">FG-GAP-like repeat-containing protein</fullName>
    </submittedName>
</protein>
<reference evidence="3" key="1">
    <citation type="submission" date="2022-09" db="EMBL/GenBank/DDBJ databases">
        <title>Maribacter litopenaei sp. nov., isolated from the intestinal tract of the Pacific White Shrimp, Litopenaeus vannamei.</title>
        <authorList>
            <person name="Kim S.Y."/>
            <person name="Hwang C.Y."/>
        </authorList>
    </citation>
    <scope>NUCLEOTIDE SEQUENCE</scope>
    <source>
        <strain evidence="3">HL-LV01</strain>
    </source>
</reference>
<evidence type="ECO:0000313" key="3">
    <source>
        <dbReference type="EMBL" id="UWX54645.1"/>
    </source>
</evidence>
<dbReference type="PANTHER" id="PTHR16026">
    <property type="entry name" value="CARTILAGE ACIDIC PROTEIN 1"/>
    <property type="match status" value="1"/>
</dbReference>
<name>A0ABY5Y841_9FLAO</name>
<dbReference type="SUPFAM" id="SSF69318">
    <property type="entry name" value="Integrin alpha N-terminal domain"/>
    <property type="match status" value="1"/>
</dbReference>
<sequence>MDNDGDLDLIVNNINQKASLPENVSERHAGNNYISFKLNGNEEYKNPLGSKVIVYSGGSQFVKELTNVKGFQSSSTHRLHFGLGNIRVTDSVQIYWLDGKVQSEIGLSINQEHPITRKSNLPKRPRKEILQKDNYEFFNFVHLENNYLDYERERLIPEKLSTEGPALVKADFNGDGLNDLFIGGAKYQSPSLYFGNNDGTFSEDKNSTLRKDAIYEDVDATVLDIENDGDLDLYVMSGGNELVEGNSNLEDRIYVNDGTGTFERLNIPLIKTNGGSVSAADFDGDGYDDLFIGNRSIPGGYGLSPVSYILKNDGTGKFVVLQQERIGMVTDSEWADINADGLLDLVIVGDWMPITILINQGDSKLLNETKNLGLEHTSGMWNTVSVTDLDNNGQPDLLVGNVGMNYKFKASTERPIKLFIDDFDENQQPDPIIFYDFFGKYVPFASKDKLTEQLPHLKKKFLSYTKFSKINGIEDLTGKKEEEIMKTKQVQELRSMLYLNPGNNIKGVPLPINAQMSSIQDFYISKNGTVYYIGNFKGQTNELGQNIENAGGIFYLNSSADLIHKDFPDLPKGLETRKITPISQNKFLILANDDRSYIIQEN</sequence>
<proteinExistence type="predicted"/>
<evidence type="ECO:0000259" key="2">
    <source>
        <dbReference type="Pfam" id="PF07593"/>
    </source>
</evidence>
<dbReference type="Pfam" id="PF13517">
    <property type="entry name" value="FG-GAP_3"/>
    <property type="match status" value="3"/>
</dbReference>